<evidence type="ECO:0000313" key="2">
    <source>
        <dbReference type="EMBL" id="KAG7131176.1"/>
    </source>
</evidence>
<dbReference type="Proteomes" id="UP000689129">
    <property type="component" value="Unassembled WGS sequence"/>
</dbReference>
<organism evidence="2 3">
    <name type="scientific">Verticillium longisporum</name>
    <name type="common">Verticillium dahliae var. longisporum</name>
    <dbReference type="NCBI Taxonomy" id="100787"/>
    <lineage>
        <taxon>Eukaryota</taxon>
        <taxon>Fungi</taxon>
        <taxon>Dikarya</taxon>
        <taxon>Ascomycota</taxon>
        <taxon>Pezizomycotina</taxon>
        <taxon>Sordariomycetes</taxon>
        <taxon>Hypocreomycetidae</taxon>
        <taxon>Glomerellales</taxon>
        <taxon>Plectosphaerellaceae</taxon>
        <taxon>Verticillium</taxon>
    </lineage>
</organism>
<comment type="caution">
    <text evidence="2">The sequence shown here is derived from an EMBL/GenBank/DDBJ whole genome shotgun (WGS) entry which is preliminary data.</text>
</comment>
<feature type="compositionally biased region" description="Polar residues" evidence="1">
    <location>
        <begin position="24"/>
        <end position="35"/>
    </location>
</feature>
<dbReference type="AlphaFoldDB" id="A0A8I3ARF5"/>
<protein>
    <submittedName>
        <fullName evidence="2">Uncharacterized protein</fullName>
    </submittedName>
</protein>
<feature type="region of interest" description="Disordered" evidence="1">
    <location>
        <begin position="1"/>
        <end position="35"/>
    </location>
</feature>
<reference evidence="2" key="1">
    <citation type="journal article" date="2021" name="Mol. Plant Pathol.">
        <title>A 20-kb lineage-specific genomic region tames virulence in pathogenic amphidiploid Verticillium longisporum.</title>
        <authorList>
            <person name="Harting R."/>
            <person name="Starke J."/>
            <person name="Kusch H."/>
            <person name="Poggeler S."/>
            <person name="Maurus I."/>
            <person name="Schluter R."/>
            <person name="Landesfeind M."/>
            <person name="Bulla I."/>
            <person name="Nowrousian M."/>
            <person name="de Jonge R."/>
            <person name="Stahlhut G."/>
            <person name="Hoff K.J."/>
            <person name="Asshauer K.P."/>
            <person name="Thurmer A."/>
            <person name="Stanke M."/>
            <person name="Daniel R."/>
            <person name="Morgenstern B."/>
            <person name="Thomma B.P.H.J."/>
            <person name="Kronstad J.W."/>
            <person name="Braus-Stromeyer S.A."/>
            <person name="Braus G.H."/>
        </authorList>
    </citation>
    <scope>NUCLEOTIDE SEQUENCE</scope>
    <source>
        <strain evidence="2">Vl32</strain>
    </source>
</reference>
<gene>
    <name evidence="2" type="ORF">HYQ45_010224</name>
</gene>
<accession>A0A8I3ARF5</accession>
<feature type="compositionally biased region" description="Basic residues" evidence="1">
    <location>
        <begin position="13"/>
        <end position="22"/>
    </location>
</feature>
<sequence>MFQRAPTSNSNRRPQKVGRRKFPSLSSHPSTTTNNHRNNSLACNCVYLHCIRYGCCVVRSTVAGWASALTCDLEHCFSRFLHKCQILQIASLVMCCASMRVTRRLLTNDSPANMALLHDLSSVFCSTHWENVTDSRRSGRLANLDSDMQQSACVGISSDSPFGCFNMWYHHG</sequence>
<dbReference type="EMBL" id="JAEMWZ010000212">
    <property type="protein sequence ID" value="KAG7131176.1"/>
    <property type="molecule type" value="Genomic_DNA"/>
</dbReference>
<evidence type="ECO:0000313" key="3">
    <source>
        <dbReference type="Proteomes" id="UP000689129"/>
    </source>
</evidence>
<feature type="compositionally biased region" description="Polar residues" evidence="1">
    <location>
        <begin position="1"/>
        <end position="12"/>
    </location>
</feature>
<evidence type="ECO:0000256" key="1">
    <source>
        <dbReference type="SAM" id="MobiDB-lite"/>
    </source>
</evidence>
<name>A0A8I3ARF5_VERLO</name>
<proteinExistence type="predicted"/>